<sequence>MDRKTYISSLFTGADQRRNFQTLDTVFPVARMSASSTPFVFPRGPAITLPATYTHEGVDRSIEALLDETETMALLVVRDGSIVFERYADWGGAQARWKSMSVAKSVISAALGIAWGEGLIPSFEASVSSILPELAGSAYDGVSIKNVLQMSSGAGWNEDYSDPNSDINRFAAITANGGSFNAFPATLKRAREPGTFNLYNSTDTQVLGMLLTRLTGRPIHDYVREKLWHPLGMETEGFWLLDDHGMEMAYAGLNATARDYAKVGELFRNQGQWHGRQIVPARWVEASVTPDAPHLMPGDTGLSDSLFGYGYQWWVPAGGDGAFAAIGVYNQFIYVNPSKGVVIVKLSASRRYGLTNDETSYREYETVDMLAAIATAA</sequence>
<dbReference type="PANTHER" id="PTHR43283:SF14">
    <property type="entry name" value="BLL8153 PROTEIN"/>
    <property type="match status" value="1"/>
</dbReference>
<protein>
    <submittedName>
        <fullName evidence="2">Serine hydrolase</fullName>
        <ecNumber evidence="2">3.-.-.-</ecNumber>
    </submittedName>
</protein>
<evidence type="ECO:0000313" key="3">
    <source>
        <dbReference type="Proteomes" id="UP001548832"/>
    </source>
</evidence>
<proteinExistence type="predicted"/>
<feature type="domain" description="Beta-lactamase-related" evidence="1">
    <location>
        <begin position="59"/>
        <end position="350"/>
    </location>
</feature>
<dbReference type="InterPro" id="IPR012338">
    <property type="entry name" value="Beta-lactam/transpept-like"/>
</dbReference>
<evidence type="ECO:0000259" key="1">
    <source>
        <dbReference type="Pfam" id="PF00144"/>
    </source>
</evidence>
<dbReference type="Pfam" id="PF00144">
    <property type="entry name" value="Beta-lactamase"/>
    <property type="match status" value="1"/>
</dbReference>
<dbReference type="RefSeq" id="WP_354457568.1">
    <property type="nucleotide sequence ID" value="NZ_JBEWSZ010000001.1"/>
</dbReference>
<evidence type="ECO:0000313" key="2">
    <source>
        <dbReference type="EMBL" id="MET2825474.1"/>
    </source>
</evidence>
<dbReference type="GO" id="GO:0016787">
    <property type="term" value="F:hydrolase activity"/>
    <property type="evidence" value="ECO:0007669"/>
    <property type="project" value="UniProtKB-KW"/>
</dbReference>
<dbReference type="InterPro" id="IPR001466">
    <property type="entry name" value="Beta-lactam-related"/>
</dbReference>
<dbReference type="Gene3D" id="3.40.710.10">
    <property type="entry name" value="DD-peptidase/beta-lactamase superfamily"/>
    <property type="match status" value="1"/>
</dbReference>
<dbReference type="PANTHER" id="PTHR43283">
    <property type="entry name" value="BETA-LACTAMASE-RELATED"/>
    <property type="match status" value="1"/>
</dbReference>
<organism evidence="2 3">
    <name type="scientific">Mesorhizobium shangrilense</name>
    <dbReference type="NCBI Taxonomy" id="460060"/>
    <lineage>
        <taxon>Bacteria</taxon>
        <taxon>Pseudomonadati</taxon>
        <taxon>Pseudomonadota</taxon>
        <taxon>Alphaproteobacteria</taxon>
        <taxon>Hyphomicrobiales</taxon>
        <taxon>Phyllobacteriaceae</taxon>
        <taxon>Mesorhizobium</taxon>
    </lineage>
</organism>
<keyword evidence="3" id="KW-1185">Reference proteome</keyword>
<reference evidence="2 3" key="1">
    <citation type="submission" date="2024-06" db="EMBL/GenBank/DDBJ databases">
        <authorList>
            <person name="Kim D.-U."/>
        </authorList>
    </citation>
    <scope>NUCLEOTIDE SEQUENCE [LARGE SCALE GENOMIC DNA]</scope>
    <source>
        <strain evidence="2 3">KACC15460</strain>
    </source>
</reference>
<comment type="caution">
    <text evidence="2">The sequence shown here is derived from an EMBL/GenBank/DDBJ whole genome shotgun (WGS) entry which is preliminary data.</text>
</comment>
<accession>A0ABV2D618</accession>
<dbReference type="EC" id="3.-.-.-" evidence="2"/>
<gene>
    <name evidence="2" type="ORF">ABVQ20_00625</name>
</gene>
<dbReference type="SUPFAM" id="SSF56601">
    <property type="entry name" value="beta-lactamase/transpeptidase-like"/>
    <property type="match status" value="1"/>
</dbReference>
<dbReference type="Proteomes" id="UP001548832">
    <property type="component" value="Unassembled WGS sequence"/>
</dbReference>
<keyword evidence="2" id="KW-0378">Hydrolase</keyword>
<name>A0ABV2D618_9HYPH</name>
<dbReference type="EMBL" id="JBEWSZ010000001">
    <property type="protein sequence ID" value="MET2825474.1"/>
    <property type="molecule type" value="Genomic_DNA"/>
</dbReference>
<dbReference type="InterPro" id="IPR050789">
    <property type="entry name" value="Diverse_Enzym_Activities"/>
</dbReference>